<dbReference type="InterPro" id="IPR010530">
    <property type="entry name" value="B12D"/>
</dbReference>
<protein>
    <submittedName>
        <fullName evidence="2">DEKNAAC101815</fullName>
    </submittedName>
</protein>
<gene>
    <name evidence="2" type="ORF">BRENAR_LOCUS1677</name>
</gene>
<keyword evidence="3" id="KW-1185">Reference proteome</keyword>
<evidence type="ECO:0000256" key="1">
    <source>
        <dbReference type="SAM" id="Phobius"/>
    </source>
</evidence>
<keyword evidence="1" id="KW-0812">Transmembrane</keyword>
<evidence type="ECO:0000313" key="2">
    <source>
        <dbReference type="EMBL" id="VEU20942.1"/>
    </source>
</evidence>
<sequence>MRASFIASMRPGFKSMMRPSYTRMAEATKQSGGRIPPELYPLYFVTGLVICSATYFSWKHLRYDQDLKLGRKVPQHNEKLEEVLKQSNTK</sequence>
<dbReference type="Pfam" id="PF06522">
    <property type="entry name" value="B12D"/>
    <property type="match status" value="1"/>
</dbReference>
<dbReference type="EMBL" id="CAACVR010000008">
    <property type="protein sequence ID" value="VEU20942.1"/>
    <property type="molecule type" value="Genomic_DNA"/>
</dbReference>
<dbReference type="Proteomes" id="UP000290900">
    <property type="component" value="Unassembled WGS sequence"/>
</dbReference>
<dbReference type="AlphaFoldDB" id="A0A448YJ16"/>
<organism evidence="2 3">
    <name type="scientific">Brettanomyces naardenensis</name>
    <name type="common">Yeast</name>
    <dbReference type="NCBI Taxonomy" id="13370"/>
    <lineage>
        <taxon>Eukaryota</taxon>
        <taxon>Fungi</taxon>
        <taxon>Dikarya</taxon>
        <taxon>Ascomycota</taxon>
        <taxon>Saccharomycotina</taxon>
        <taxon>Pichiomycetes</taxon>
        <taxon>Pichiales</taxon>
        <taxon>Pichiaceae</taxon>
        <taxon>Brettanomyces</taxon>
    </lineage>
</organism>
<reference evidence="2 3" key="1">
    <citation type="submission" date="2018-12" db="EMBL/GenBank/DDBJ databases">
        <authorList>
            <person name="Tiukova I."/>
            <person name="Dainat J."/>
        </authorList>
    </citation>
    <scope>NUCLEOTIDE SEQUENCE [LARGE SCALE GENOMIC DNA]</scope>
</reference>
<dbReference type="InParanoid" id="A0A448YJ16"/>
<dbReference type="FunCoup" id="A0A448YJ16">
    <property type="interactions" value="104"/>
</dbReference>
<dbReference type="OrthoDB" id="202195at2759"/>
<keyword evidence="1" id="KW-1133">Transmembrane helix</keyword>
<evidence type="ECO:0000313" key="3">
    <source>
        <dbReference type="Proteomes" id="UP000290900"/>
    </source>
</evidence>
<accession>A0A448YJ16</accession>
<name>A0A448YJ16_BRENA</name>
<proteinExistence type="predicted"/>
<feature type="transmembrane region" description="Helical" evidence="1">
    <location>
        <begin position="40"/>
        <end position="58"/>
    </location>
</feature>
<keyword evidence="1" id="KW-0472">Membrane</keyword>